<comment type="subunit">
    <text evidence="2">Forms a complex with MdtJ.</text>
</comment>
<dbReference type="SUPFAM" id="SSF103481">
    <property type="entry name" value="Multidrug resistance efflux transporter EmrE"/>
    <property type="match status" value="1"/>
</dbReference>
<evidence type="ECO:0000313" key="11">
    <source>
        <dbReference type="EMBL" id="CAH0535288.1"/>
    </source>
</evidence>
<dbReference type="RefSeq" id="WP_237468147.1">
    <property type="nucleotide sequence ID" value="NZ_CAKLDI010000002.1"/>
</dbReference>
<gene>
    <name evidence="11" type="primary">mdtI</name>
    <name evidence="11" type="ORF">VST7929_02909</name>
</gene>
<comment type="similarity">
    <text evidence="9">Belongs to the drug/metabolite transporter (DMT) superfamily. Small multidrug resistance (SMR) (TC 2.A.7.1) family.</text>
</comment>
<evidence type="ECO:0000256" key="2">
    <source>
        <dbReference type="ARBA" id="ARBA00011359"/>
    </source>
</evidence>
<comment type="caution">
    <text evidence="11">The sequence shown here is derived from an EMBL/GenBank/DDBJ whole genome shotgun (WGS) entry which is preliminary data.</text>
</comment>
<dbReference type="InterPro" id="IPR045324">
    <property type="entry name" value="Small_multidrug_res"/>
</dbReference>
<feature type="transmembrane region" description="Helical" evidence="10">
    <location>
        <begin position="90"/>
        <end position="106"/>
    </location>
</feature>
<dbReference type="Gene3D" id="1.10.3730.20">
    <property type="match status" value="1"/>
</dbReference>
<proteinExistence type="inferred from homology"/>
<feature type="transmembrane region" description="Helical" evidence="10">
    <location>
        <begin position="37"/>
        <end position="56"/>
    </location>
</feature>
<keyword evidence="12" id="KW-1185">Reference proteome</keyword>
<dbReference type="PANTHER" id="PTHR30561:SF6">
    <property type="entry name" value="SPERMIDINE EXPORT PROTEIN MDTI"/>
    <property type="match status" value="1"/>
</dbReference>
<evidence type="ECO:0000256" key="5">
    <source>
        <dbReference type="ARBA" id="ARBA00022519"/>
    </source>
</evidence>
<organism evidence="11 12">
    <name type="scientific">Vibrio stylophorae</name>
    <dbReference type="NCBI Taxonomy" id="659351"/>
    <lineage>
        <taxon>Bacteria</taxon>
        <taxon>Pseudomonadati</taxon>
        <taxon>Pseudomonadota</taxon>
        <taxon>Gammaproteobacteria</taxon>
        <taxon>Vibrionales</taxon>
        <taxon>Vibrionaceae</taxon>
        <taxon>Vibrio</taxon>
    </lineage>
</organism>
<sequence length="109" mass="11475">MSEFFTLSFGFVVLAAFADIMANMALARSQGFKNKQWGVVAIVLVMLAFTLLAQAIKHIDLAIAYASWGAIGIIGTALGGALVFGQKLKPIGWIGMALVVSAVIVMKTA</sequence>
<evidence type="ECO:0000313" key="12">
    <source>
        <dbReference type="Proteomes" id="UP000838672"/>
    </source>
</evidence>
<dbReference type="Pfam" id="PF00893">
    <property type="entry name" value="Multi_Drug_Res"/>
    <property type="match status" value="1"/>
</dbReference>
<keyword evidence="7 10" id="KW-1133">Transmembrane helix</keyword>
<keyword evidence="4" id="KW-1003">Cell membrane</keyword>
<evidence type="ECO:0000256" key="8">
    <source>
        <dbReference type="ARBA" id="ARBA00023136"/>
    </source>
</evidence>
<evidence type="ECO:0000256" key="4">
    <source>
        <dbReference type="ARBA" id="ARBA00022475"/>
    </source>
</evidence>
<dbReference type="PANTHER" id="PTHR30561">
    <property type="entry name" value="SMR FAMILY PROTON-DEPENDENT DRUG EFFLUX TRANSPORTER SUGE"/>
    <property type="match status" value="1"/>
</dbReference>
<evidence type="ECO:0000256" key="9">
    <source>
        <dbReference type="RuleBase" id="RU003942"/>
    </source>
</evidence>
<keyword evidence="5" id="KW-0997">Cell inner membrane</keyword>
<evidence type="ECO:0000256" key="7">
    <source>
        <dbReference type="ARBA" id="ARBA00022989"/>
    </source>
</evidence>
<dbReference type="InterPro" id="IPR000390">
    <property type="entry name" value="Small_drug/metabolite_transptr"/>
</dbReference>
<keyword evidence="8 10" id="KW-0472">Membrane</keyword>
<accession>A0ABN8DVX5</accession>
<evidence type="ECO:0000256" key="1">
    <source>
        <dbReference type="ARBA" id="ARBA00004429"/>
    </source>
</evidence>
<keyword evidence="6 9" id="KW-0812">Transmembrane</keyword>
<dbReference type="InterPro" id="IPR037185">
    <property type="entry name" value="EmrE-like"/>
</dbReference>
<comment type="subcellular location">
    <subcellularLocation>
        <location evidence="1">Cell inner membrane</location>
        <topology evidence="1">Multi-pass membrane protein</topology>
    </subcellularLocation>
    <subcellularLocation>
        <location evidence="9">Cell membrane</location>
        <topology evidence="9">Multi-pass membrane protein</topology>
    </subcellularLocation>
</comment>
<feature type="transmembrane region" description="Helical" evidence="10">
    <location>
        <begin position="63"/>
        <end position="84"/>
    </location>
</feature>
<dbReference type="EMBL" id="CAKLDI010000002">
    <property type="protein sequence ID" value="CAH0535288.1"/>
    <property type="molecule type" value="Genomic_DNA"/>
</dbReference>
<reference evidence="11" key="1">
    <citation type="submission" date="2021-11" db="EMBL/GenBank/DDBJ databases">
        <authorList>
            <person name="Rodrigo-Torres L."/>
            <person name="Arahal R. D."/>
            <person name="Lucena T."/>
        </authorList>
    </citation>
    <scope>NUCLEOTIDE SEQUENCE</scope>
    <source>
        <strain evidence="11">CECT 7929</strain>
    </source>
</reference>
<name>A0ABN8DVX5_9VIBR</name>
<dbReference type="Proteomes" id="UP000838672">
    <property type="component" value="Unassembled WGS sequence"/>
</dbReference>
<evidence type="ECO:0000256" key="6">
    <source>
        <dbReference type="ARBA" id="ARBA00022692"/>
    </source>
</evidence>
<evidence type="ECO:0000256" key="3">
    <source>
        <dbReference type="ARBA" id="ARBA00021114"/>
    </source>
</evidence>
<evidence type="ECO:0000256" key="10">
    <source>
        <dbReference type="SAM" id="Phobius"/>
    </source>
</evidence>
<protein>
    <recommendedName>
        <fullName evidence="3">Spermidine export protein MdtI</fullName>
    </recommendedName>
</protein>